<dbReference type="KEGG" id="tva:4765813"/>
<dbReference type="PANTHER" id="PTHR10438:SF468">
    <property type="entry name" value="THIOREDOXIN-1-RELATED"/>
    <property type="match status" value="1"/>
</dbReference>
<dbReference type="PROSITE" id="PS51352">
    <property type="entry name" value="THIOREDOXIN_2"/>
    <property type="match status" value="1"/>
</dbReference>
<dbReference type="EMBL" id="DS113389">
    <property type="protein sequence ID" value="EAY07918.1"/>
    <property type="molecule type" value="Genomic_DNA"/>
</dbReference>
<gene>
    <name evidence="2" type="ORF">TVAG_064650</name>
</gene>
<reference evidence="2" key="2">
    <citation type="journal article" date="2007" name="Science">
        <title>Draft genome sequence of the sexually transmitted pathogen Trichomonas vaginalis.</title>
        <authorList>
            <person name="Carlton J.M."/>
            <person name="Hirt R.P."/>
            <person name="Silva J.C."/>
            <person name="Delcher A.L."/>
            <person name="Schatz M."/>
            <person name="Zhao Q."/>
            <person name="Wortman J.R."/>
            <person name="Bidwell S.L."/>
            <person name="Alsmark U.C.M."/>
            <person name="Besteiro S."/>
            <person name="Sicheritz-Ponten T."/>
            <person name="Noel C.J."/>
            <person name="Dacks J.B."/>
            <person name="Foster P.G."/>
            <person name="Simillion C."/>
            <person name="Van de Peer Y."/>
            <person name="Miranda-Saavedra D."/>
            <person name="Barton G.J."/>
            <person name="Westrop G.D."/>
            <person name="Mueller S."/>
            <person name="Dessi D."/>
            <person name="Fiori P.L."/>
            <person name="Ren Q."/>
            <person name="Paulsen I."/>
            <person name="Zhang H."/>
            <person name="Bastida-Corcuera F.D."/>
            <person name="Simoes-Barbosa A."/>
            <person name="Brown M.T."/>
            <person name="Hayes R.D."/>
            <person name="Mukherjee M."/>
            <person name="Okumura C.Y."/>
            <person name="Schneider R."/>
            <person name="Smith A.J."/>
            <person name="Vanacova S."/>
            <person name="Villalvazo M."/>
            <person name="Haas B.J."/>
            <person name="Pertea M."/>
            <person name="Feldblyum T.V."/>
            <person name="Utterback T.R."/>
            <person name="Shu C.L."/>
            <person name="Osoegawa K."/>
            <person name="de Jong P.J."/>
            <person name="Hrdy I."/>
            <person name="Horvathova L."/>
            <person name="Zubacova Z."/>
            <person name="Dolezal P."/>
            <person name="Malik S.B."/>
            <person name="Logsdon J.M. Jr."/>
            <person name="Henze K."/>
            <person name="Gupta A."/>
            <person name="Wang C.C."/>
            <person name="Dunne R.L."/>
            <person name="Upcroft J.A."/>
            <person name="Upcroft P."/>
            <person name="White O."/>
            <person name="Salzberg S.L."/>
            <person name="Tang P."/>
            <person name="Chiu C.-H."/>
            <person name="Lee Y.-S."/>
            <person name="Embley T.M."/>
            <person name="Coombs G.H."/>
            <person name="Mottram J.C."/>
            <person name="Tachezy J."/>
            <person name="Fraser-Liggett C.M."/>
            <person name="Johnson P.J."/>
        </authorList>
    </citation>
    <scope>NUCLEOTIDE SEQUENCE [LARGE SCALE GENOMIC DNA]</scope>
    <source>
        <strain evidence="2">G3</strain>
    </source>
</reference>
<dbReference type="AlphaFoldDB" id="A2EHE0"/>
<dbReference type="InParanoid" id="A2EHE0"/>
<evidence type="ECO:0000313" key="3">
    <source>
        <dbReference type="Proteomes" id="UP000001542"/>
    </source>
</evidence>
<dbReference type="InterPro" id="IPR013766">
    <property type="entry name" value="Thioredoxin_domain"/>
</dbReference>
<dbReference type="Proteomes" id="UP000001542">
    <property type="component" value="Unassembled WGS sequence"/>
</dbReference>
<dbReference type="SMR" id="A2EHE0"/>
<organism evidence="2 3">
    <name type="scientific">Trichomonas vaginalis (strain ATCC PRA-98 / G3)</name>
    <dbReference type="NCBI Taxonomy" id="412133"/>
    <lineage>
        <taxon>Eukaryota</taxon>
        <taxon>Metamonada</taxon>
        <taxon>Parabasalia</taxon>
        <taxon>Trichomonadida</taxon>
        <taxon>Trichomonadidae</taxon>
        <taxon>Trichomonas</taxon>
    </lineage>
</organism>
<keyword evidence="3" id="KW-1185">Reference proteome</keyword>
<feature type="domain" description="Thioredoxin" evidence="1">
    <location>
        <begin position="1"/>
        <end position="107"/>
    </location>
</feature>
<dbReference type="VEuPathDB" id="TrichDB:TVAG_064650"/>
<dbReference type="OrthoDB" id="10263751at2759"/>
<evidence type="ECO:0000313" key="2">
    <source>
        <dbReference type="EMBL" id="EAY07918.1"/>
    </source>
</evidence>
<dbReference type="InterPro" id="IPR036249">
    <property type="entry name" value="Thioredoxin-like_sf"/>
</dbReference>
<dbReference type="InterPro" id="IPR050620">
    <property type="entry name" value="Thioredoxin_H-type-like"/>
</dbReference>
<accession>A2EHE0</accession>
<dbReference type="SUPFAM" id="SSF52833">
    <property type="entry name" value="Thioredoxin-like"/>
    <property type="match status" value="1"/>
</dbReference>
<proteinExistence type="predicted"/>
<evidence type="ECO:0000259" key="1">
    <source>
        <dbReference type="PROSITE" id="PS51352"/>
    </source>
</evidence>
<dbReference type="STRING" id="5722.A2EHE0"/>
<sequence>MEELPTGLNKAGLEAHVAHGNYVLMFSGEACGDCKAIKPHMPAIIDEFKQFKFIHVERDPNIALFQELDVFGIPSFLIYKDGKEAGRFVSRDRKTKQEVENFIKKYI</sequence>
<protein>
    <submittedName>
        <fullName evidence="2">Thioredoxin family protein</fullName>
    </submittedName>
</protein>
<reference evidence="2" key="1">
    <citation type="submission" date="2006-10" db="EMBL/GenBank/DDBJ databases">
        <authorList>
            <person name="Amadeo P."/>
            <person name="Zhao Q."/>
            <person name="Wortman J."/>
            <person name="Fraser-Liggett C."/>
            <person name="Carlton J."/>
        </authorList>
    </citation>
    <scope>NUCLEOTIDE SEQUENCE</scope>
    <source>
        <strain evidence="2">G3</strain>
    </source>
</reference>
<name>A2EHE0_TRIV3</name>
<dbReference type="Pfam" id="PF00085">
    <property type="entry name" value="Thioredoxin"/>
    <property type="match status" value="1"/>
</dbReference>
<dbReference type="CDD" id="cd02947">
    <property type="entry name" value="TRX_family"/>
    <property type="match status" value="1"/>
</dbReference>
<dbReference type="RefSeq" id="XP_001320141.1">
    <property type="nucleotide sequence ID" value="XM_001320106.1"/>
</dbReference>
<dbReference type="Gene3D" id="3.40.30.10">
    <property type="entry name" value="Glutaredoxin"/>
    <property type="match status" value="1"/>
</dbReference>
<dbReference type="VEuPathDB" id="TrichDB:TVAGG3_0350200"/>
<dbReference type="PANTHER" id="PTHR10438">
    <property type="entry name" value="THIOREDOXIN"/>
    <property type="match status" value="1"/>
</dbReference>